<evidence type="ECO:0000256" key="5">
    <source>
        <dbReference type="ARBA" id="ARBA00023136"/>
    </source>
</evidence>
<dbReference type="EMBL" id="JAWDIP010000003">
    <property type="protein sequence ID" value="MDY0395060.1"/>
    <property type="molecule type" value="Genomic_DNA"/>
</dbReference>
<evidence type="ECO:0000256" key="1">
    <source>
        <dbReference type="ARBA" id="ARBA00004651"/>
    </source>
</evidence>
<feature type="transmembrane region" description="Helical" evidence="7">
    <location>
        <begin position="211"/>
        <end position="239"/>
    </location>
</feature>
<feature type="transmembrane region" description="Helical" evidence="7">
    <location>
        <begin position="157"/>
        <end position="174"/>
    </location>
</feature>
<evidence type="ECO:0000256" key="2">
    <source>
        <dbReference type="ARBA" id="ARBA00022475"/>
    </source>
</evidence>
<gene>
    <name evidence="9" type="ORF">RWE15_12320</name>
</gene>
<feature type="transmembrane region" description="Helical" evidence="7">
    <location>
        <begin position="278"/>
        <end position="297"/>
    </location>
</feature>
<keyword evidence="3 7" id="KW-0812">Transmembrane</keyword>
<keyword evidence="5 7" id="KW-0472">Membrane</keyword>
<keyword evidence="10" id="KW-1185">Reference proteome</keyword>
<feature type="domain" description="Integral membrane bound transporter" evidence="8">
    <location>
        <begin position="167"/>
        <end position="292"/>
    </location>
</feature>
<comment type="similarity">
    <text evidence="6">Belongs to the YccS/YhfK family.</text>
</comment>
<dbReference type="PANTHER" id="PTHR30509:SF9">
    <property type="entry name" value="MULTIDRUG RESISTANCE PROTEIN MDTO"/>
    <property type="match status" value="1"/>
</dbReference>
<feature type="transmembrane region" description="Helical" evidence="7">
    <location>
        <begin position="180"/>
        <end position="199"/>
    </location>
</feature>
<dbReference type="Pfam" id="PF13515">
    <property type="entry name" value="FUSC_2"/>
    <property type="match status" value="1"/>
</dbReference>
<name>A0ABU5C6U9_9BACI</name>
<comment type="subcellular location">
    <subcellularLocation>
        <location evidence="1">Cell membrane</location>
        <topology evidence="1">Multi-pass membrane protein</topology>
    </subcellularLocation>
</comment>
<evidence type="ECO:0000256" key="4">
    <source>
        <dbReference type="ARBA" id="ARBA00022989"/>
    </source>
</evidence>
<keyword evidence="4 7" id="KW-1133">Transmembrane helix</keyword>
<protein>
    <submittedName>
        <fullName evidence="9">FUSC family protein</fullName>
    </submittedName>
</protein>
<evidence type="ECO:0000313" key="10">
    <source>
        <dbReference type="Proteomes" id="UP001281447"/>
    </source>
</evidence>
<comment type="caution">
    <text evidence="9">The sequence shown here is derived from an EMBL/GenBank/DDBJ whole genome shotgun (WGS) entry which is preliminary data.</text>
</comment>
<dbReference type="Proteomes" id="UP001281447">
    <property type="component" value="Unassembled WGS sequence"/>
</dbReference>
<evidence type="ECO:0000259" key="8">
    <source>
        <dbReference type="Pfam" id="PF13515"/>
    </source>
</evidence>
<evidence type="ECO:0000256" key="3">
    <source>
        <dbReference type="ARBA" id="ARBA00022692"/>
    </source>
</evidence>
<proteinExistence type="inferred from homology"/>
<sequence>MARFLDAIGTRNLQTERQRMVLTMKQADNTLLAGYSPKHVTNEYKRLVLLYERANTIFLRGLEFSANRNEPLPPELGQSVRALANTIGSGRKNEAVIFQPKDADEVIADLFTTIYDADAVINEPIGRIRQEVQILKPSLRSVLIGAFDKHSLTFLSSIRYGIVLTFAAIVAYSFDFSRSYWVPLSCAAVMSGMTTVATFHRTVQRTFGTIIGLLIASLILASVHNGLMIVLFILVLTFITELFIVRNYGVAAIFFTSSALIMAEYATQIHDFSFFATARLADILAGSLIGLAGTLIGRRSVSNLLDHLIAKTLRSQGQFFLVLFSGNQNSGRLRESKEGRKMHTNITNLMTGYDTACGGAFLLTKQIWNPCGQSYSPLSSLDTTFMPA</sequence>
<feature type="transmembrane region" description="Helical" evidence="7">
    <location>
        <begin position="245"/>
        <end position="266"/>
    </location>
</feature>
<dbReference type="PANTHER" id="PTHR30509">
    <property type="entry name" value="P-HYDROXYBENZOIC ACID EFFLUX PUMP SUBUNIT-RELATED"/>
    <property type="match status" value="1"/>
</dbReference>
<evidence type="ECO:0000256" key="7">
    <source>
        <dbReference type="SAM" id="Phobius"/>
    </source>
</evidence>
<evidence type="ECO:0000256" key="6">
    <source>
        <dbReference type="ARBA" id="ARBA00043993"/>
    </source>
</evidence>
<organism evidence="9 10">
    <name type="scientific">Tigheibacillus halophilus</name>
    <dbReference type="NCBI Taxonomy" id="361280"/>
    <lineage>
        <taxon>Bacteria</taxon>
        <taxon>Bacillati</taxon>
        <taxon>Bacillota</taxon>
        <taxon>Bacilli</taxon>
        <taxon>Bacillales</taxon>
        <taxon>Bacillaceae</taxon>
        <taxon>Tigheibacillus</taxon>
    </lineage>
</organism>
<keyword evidence="2" id="KW-1003">Cell membrane</keyword>
<evidence type="ECO:0000313" key="9">
    <source>
        <dbReference type="EMBL" id="MDY0395060.1"/>
    </source>
</evidence>
<accession>A0ABU5C6U9</accession>
<dbReference type="InterPro" id="IPR049453">
    <property type="entry name" value="Memb_transporter_dom"/>
</dbReference>
<reference evidence="9 10" key="1">
    <citation type="submission" date="2023-10" db="EMBL/GenBank/DDBJ databases">
        <title>Virgibacillus halophilus 5B73C genome.</title>
        <authorList>
            <person name="Miliotis G."/>
            <person name="Sengupta P."/>
            <person name="Hameed A."/>
            <person name="Chuvochina M."/>
            <person name="Mcdonagh F."/>
            <person name="Simpson A.C."/>
            <person name="Singh N.K."/>
            <person name="Rekha P.D."/>
            <person name="Raman K."/>
            <person name="Hugenholtz P."/>
            <person name="Venkateswaran K."/>
        </authorList>
    </citation>
    <scope>NUCLEOTIDE SEQUENCE [LARGE SCALE GENOMIC DNA]</scope>
    <source>
        <strain evidence="9 10">5B73C</strain>
    </source>
</reference>